<reference evidence="6 7" key="1">
    <citation type="submission" date="2021-01" db="EMBL/GenBank/DDBJ databases">
        <title>Cercospora kikuchii MAFF 305040 whole genome shotgun sequence.</title>
        <authorList>
            <person name="Kashiwa T."/>
            <person name="Suzuki T."/>
        </authorList>
    </citation>
    <scope>NUCLEOTIDE SEQUENCE [LARGE SCALE GENOMIC DNA]</scope>
    <source>
        <strain evidence="6 7">MAFF 305040</strain>
    </source>
</reference>
<dbReference type="SMART" id="SM00612">
    <property type="entry name" value="Kelch"/>
    <property type="match status" value="3"/>
</dbReference>
<keyword evidence="7" id="KW-1185">Reference proteome</keyword>
<evidence type="ECO:0000313" key="6">
    <source>
        <dbReference type="EMBL" id="GIZ46079.1"/>
    </source>
</evidence>
<proteinExistence type="predicted"/>
<dbReference type="RefSeq" id="XP_044660566.1">
    <property type="nucleotide sequence ID" value="XM_044804631.1"/>
</dbReference>
<feature type="domain" description="Glyoxal oxidase N-terminal" evidence="4">
    <location>
        <begin position="281"/>
        <end position="565"/>
    </location>
</feature>
<dbReference type="Gene3D" id="2.60.40.10">
    <property type="entry name" value="Immunoglobulins"/>
    <property type="match status" value="1"/>
</dbReference>
<dbReference type="InterPro" id="IPR015202">
    <property type="entry name" value="GO-like_E_set"/>
</dbReference>
<accession>A0A9P3FJW2</accession>
<feature type="domain" description="Galactose oxidase-like Early set" evidence="5">
    <location>
        <begin position="601"/>
        <end position="695"/>
    </location>
</feature>
<organism evidence="6 7">
    <name type="scientific">Cercospora kikuchii</name>
    <dbReference type="NCBI Taxonomy" id="84275"/>
    <lineage>
        <taxon>Eukaryota</taxon>
        <taxon>Fungi</taxon>
        <taxon>Dikarya</taxon>
        <taxon>Ascomycota</taxon>
        <taxon>Pezizomycotina</taxon>
        <taxon>Dothideomycetes</taxon>
        <taxon>Dothideomycetidae</taxon>
        <taxon>Mycosphaerellales</taxon>
        <taxon>Mycosphaerellaceae</taxon>
        <taxon>Cercospora</taxon>
    </lineage>
</organism>
<evidence type="ECO:0000313" key="7">
    <source>
        <dbReference type="Proteomes" id="UP000825890"/>
    </source>
</evidence>
<dbReference type="AlphaFoldDB" id="A0A9P3FJW2"/>
<feature type="domain" description="Apple" evidence="3">
    <location>
        <begin position="136"/>
        <end position="192"/>
    </location>
</feature>
<dbReference type="Gene3D" id="2.130.10.80">
    <property type="entry name" value="Galactose oxidase/kelch, beta-propeller"/>
    <property type="match status" value="1"/>
</dbReference>
<dbReference type="EMBL" id="BOLY01000006">
    <property type="protein sequence ID" value="GIZ46079.1"/>
    <property type="molecule type" value="Genomic_DNA"/>
</dbReference>
<dbReference type="InterPro" id="IPR009880">
    <property type="entry name" value="Glyoxal_oxidase_N"/>
</dbReference>
<dbReference type="PANTHER" id="PTHR32208">
    <property type="entry name" value="SECRETED PROTEIN-RELATED"/>
    <property type="match status" value="1"/>
</dbReference>
<evidence type="ECO:0000259" key="3">
    <source>
        <dbReference type="Pfam" id="PF00024"/>
    </source>
</evidence>
<sequence length="697" mass="74810">MPTILKLSAVLLNLGLALALDRCPTAETSYTGSTGAKWAICPDTDVQGNSVAMHNNIGSAQDCAARCNADGRCTRAVWDSQGRVCHIKANNIPNANWVSDGRFDVIRLNNDLKEGTVIANCPFTTGSYTSSGGTRYQVCPDTDYRGATAQGINGVTSQTACAQRCGNTSGCTKAVYDKVNQFCHLKDTVDEATQVWNLNRQYDVIHVVTNYNPATQGRWTDLIRLPLIPVATYAVPEYPESSRLLFFSSNGLDTFGGSGGFTQFADFNYKTGAVSQREVANTQHDMFCPGISALADGRVMITGGSNAEVTSIWSPETGAFTRGPNMDQARGYQSSTTLSDGRVFTIGGSWSGGEGGKNGEVYDPKANTWTWLDNADVVPMLTADPGGQYRSDNHAWLYGWKNGSVFQAGPSIRQNWYGTSNSGSVQQAGSRPNTDHQMCGTSVMYDSGKILSCGGSRNYDGAESTRAAHITTINNAFQAATNERVADMSWPRVYHNSVVLPDGKVLVTGGMKFGANFKDAPGVMKAELFNPSTKRWTVMAPEAAPRNYHSASILLADARVWSGGGGLCWQGGNCGKENDHPDGQIFSPPYLFNSDGSAATRPMINSVSTTSVRVGGSFRVQMSNTGTYTFSLVRLGSATHSVNTDQRRIPITASRSSSTWTFRLPNDSGVLIPGNWFLFALNGNGVPSVAKTIKIGV</sequence>
<keyword evidence="1 2" id="KW-0732">Signal</keyword>
<dbReference type="SUPFAM" id="SSF81296">
    <property type="entry name" value="E set domains"/>
    <property type="match status" value="1"/>
</dbReference>
<dbReference type="InterPro" id="IPR013783">
    <property type="entry name" value="Ig-like_fold"/>
</dbReference>
<dbReference type="InterPro" id="IPR006652">
    <property type="entry name" value="Kelch_1"/>
</dbReference>
<name>A0A9P3FJW2_9PEZI</name>
<dbReference type="PANTHER" id="PTHR32208:SF56">
    <property type="entry name" value="GALACTOSE OXIDASE-RELATED"/>
    <property type="match status" value="1"/>
</dbReference>
<feature type="signal peptide" evidence="2">
    <location>
        <begin position="1"/>
        <end position="19"/>
    </location>
</feature>
<protein>
    <recommendedName>
        <fullName evidence="8">Galactose oxidase</fullName>
    </recommendedName>
</protein>
<dbReference type="InterPro" id="IPR014756">
    <property type="entry name" value="Ig_E-set"/>
</dbReference>
<evidence type="ECO:0000259" key="4">
    <source>
        <dbReference type="Pfam" id="PF07250"/>
    </source>
</evidence>
<comment type="caution">
    <text evidence="6">The sequence shown here is derived from an EMBL/GenBank/DDBJ whole genome shotgun (WGS) entry which is preliminary data.</text>
</comment>
<dbReference type="Pfam" id="PF00024">
    <property type="entry name" value="PAN_1"/>
    <property type="match status" value="2"/>
</dbReference>
<dbReference type="InterPro" id="IPR003609">
    <property type="entry name" value="Pan_app"/>
</dbReference>
<feature type="domain" description="Apple" evidence="3">
    <location>
        <begin position="42"/>
        <end position="91"/>
    </location>
</feature>
<dbReference type="Gene3D" id="3.50.4.10">
    <property type="entry name" value="Hepatocyte Growth Factor"/>
    <property type="match status" value="2"/>
</dbReference>
<dbReference type="CDD" id="cd02851">
    <property type="entry name" value="E_set_GO_C"/>
    <property type="match status" value="1"/>
</dbReference>
<dbReference type="InterPro" id="IPR037293">
    <property type="entry name" value="Gal_Oxidase_central_sf"/>
</dbReference>
<dbReference type="GeneID" id="68294793"/>
<evidence type="ECO:0000256" key="2">
    <source>
        <dbReference type="SAM" id="SignalP"/>
    </source>
</evidence>
<dbReference type="OrthoDB" id="2019572at2759"/>
<feature type="chain" id="PRO_5040471376" description="Galactose oxidase" evidence="2">
    <location>
        <begin position="20"/>
        <end position="697"/>
    </location>
</feature>
<dbReference type="Pfam" id="PF07250">
    <property type="entry name" value="Glyoxal_oxid_N"/>
    <property type="match status" value="1"/>
</dbReference>
<evidence type="ECO:0008006" key="8">
    <source>
        <dbReference type="Google" id="ProtNLM"/>
    </source>
</evidence>
<dbReference type="Pfam" id="PF09118">
    <property type="entry name" value="GO-like_E_set"/>
    <property type="match status" value="1"/>
</dbReference>
<evidence type="ECO:0000256" key="1">
    <source>
        <dbReference type="ARBA" id="ARBA00022729"/>
    </source>
</evidence>
<dbReference type="SUPFAM" id="SSF50965">
    <property type="entry name" value="Galactose oxidase, central domain"/>
    <property type="match status" value="1"/>
</dbReference>
<evidence type="ECO:0000259" key="5">
    <source>
        <dbReference type="Pfam" id="PF09118"/>
    </source>
</evidence>
<gene>
    <name evidence="6" type="ORF">CKM354_000921800</name>
</gene>
<dbReference type="InterPro" id="IPR011043">
    <property type="entry name" value="Gal_Oxase/kelch_b-propeller"/>
</dbReference>
<dbReference type="Proteomes" id="UP000825890">
    <property type="component" value="Unassembled WGS sequence"/>
</dbReference>